<dbReference type="Proteomes" id="UP000021369">
    <property type="component" value="Unassembled WGS sequence"/>
</dbReference>
<name>A0A011V652_RUMAL</name>
<keyword evidence="3" id="KW-1185">Reference proteome</keyword>
<accession>A0A011V652</accession>
<feature type="transmembrane region" description="Helical" evidence="1">
    <location>
        <begin position="7"/>
        <end position="28"/>
    </location>
</feature>
<keyword evidence="1" id="KW-0812">Transmembrane</keyword>
<evidence type="ECO:0000313" key="3">
    <source>
        <dbReference type="Proteomes" id="UP000021369"/>
    </source>
</evidence>
<evidence type="ECO:0000256" key="1">
    <source>
        <dbReference type="SAM" id="Phobius"/>
    </source>
</evidence>
<feature type="transmembrane region" description="Helical" evidence="1">
    <location>
        <begin position="34"/>
        <end position="51"/>
    </location>
</feature>
<comment type="caution">
    <text evidence="2">The sequence shown here is derived from an EMBL/GenBank/DDBJ whole genome shotgun (WGS) entry which is preliminary data.</text>
</comment>
<reference evidence="2 3" key="1">
    <citation type="submission" date="2013-06" db="EMBL/GenBank/DDBJ databases">
        <title>Rumen cellulosomics: divergent fiber-degrading strategies revealed by comparative genome-wide analysis of six Ruminococcal strains.</title>
        <authorList>
            <person name="Dassa B."/>
            <person name="Borovok I."/>
            <person name="Lamed R."/>
            <person name="Flint H."/>
            <person name="Yeoman C.J."/>
            <person name="White B."/>
            <person name="Bayer E.A."/>
        </authorList>
    </citation>
    <scope>NUCLEOTIDE SEQUENCE [LARGE SCALE GENOMIC DNA]</scope>
    <source>
        <strain evidence="2 3">SY3</strain>
    </source>
</reference>
<feature type="transmembrane region" description="Helical" evidence="1">
    <location>
        <begin position="63"/>
        <end position="84"/>
    </location>
</feature>
<dbReference type="AlphaFoldDB" id="A0A011V652"/>
<gene>
    <name evidence="2" type="ORF">RASY3_02710</name>
</gene>
<protein>
    <submittedName>
        <fullName evidence="2">Uncharacterized protein</fullName>
    </submittedName>
</protein>
<proteinExistence type="predicted"/>
<dbReference type="EMBL" id="JEOB01000001">
    <property type="protein sequence ID" value="EXM41012.1"/>
    <property type="molecule type" value="Genomic_DNA"/>
</dbReference>
<sequence>MKKHIIICKLIACIGLIISIFVTIYSNYVSQMKFEYPILFGLCTIVLLCIIRLDRLKKQKDELSYYFVCLIMFICFVVSIFDLYS</sequence>
<evidence type="ECO:0000313" key="2">
    <source>
        <dbReference type="EMBL" id="EXM41012.1"/>
    </source>
</evidence>
<keyword evidence="1" id="KW-1133">Transmembrane helix</keyword>
<organism evidence="2 3">
    <name type="scientific">Ruminococcus albus SY3</name>
    <dbReference type="NCBI Taxonomy" id="1341156"/>
    <lineage>
        <taxon>Bacteria</taxon>
        <taxon>Bacillati</taxon>
        <taxon>Bacillota</taxon>
        <taxon>Clostridia</taxon>
        <taxon>Eubacteriales</taxon>
        <taxon>Oscillospiraceae</taxon>
        <taxon>Ruminococcus</taxon>
    </lineage>
</organism>
<keyword evidence="1" id="KW-0472">Membrane</keyword>